<evidence type="ECO:0000313" key="2">
    <source>
        <dbReference type="EMBL" id="WIW95439.1"/>
    </source>
</evidence>
<feature type="transmembrane region" description="Helical" evidence="1">
    <location>
        <begin position="145"/>
        <end position="163"/>
    </location>
</feature>
<keyword evidence="1" id="KW-0812">Transmembrane</keyword>
<proteinExistence type="predicted"/>
<evidence type="ECO:0000256" key="1">
    <source>
        <dbReference type="SAM" id="Phobius"/>
    </source>
</evidence>
<dbReference type="KEGG" id="arue:QQX03_10940"/>
<feature type="transmembrane region" description="Helical" evidence="1">
    <location>
        <begin position="194"/>
        <end position="214"/>
    </location>
</feature>
<dbReference type="AlphaFoldDB" id="A0A9Y2F247"/>
<sequence>MTANPRAERFFFNITVVMIVFIFVGFGASAMYLAEFPFPPSPLVAFHGITLLGWYLLTASQARLIYTSEYDLHKRMGQMSVALVLLMIVTGYLVVRGAFANPTSSIGGMTPAGSTIFPSMDLLGFLVFYVLALLNRKNGAAHKRLMVLAGLMMLPPATARLGLAIGFEPLPGVAALAIAGTFLIYVWRARGKPHWASMLGLVVAAGGAPLSFIVGRSEGWALFAEAIYG</sequence>
<dbReference type="EMBL" id="CP127221">
    <property type="protein sequence ID" value="WIW95439.1"/>
    <property type="molecule type" value="Genomic_DNA"/>
</dbReference>
<feature type="transmembrane region" description="Helical" evidence="1">
    <location>
        <begin position="78"/>
        <end position="95"/>
    </location>
</feature>
<dbReference type="Proteomes" id="UP001231445">
    <property type="component" value="Chromosome"/>
</dbReference>
<keyword evidence="1" id="KW-0472">Membrane</keyword>
<evidence type="ECO:0000313" key="3">
    <source>
        <dbReference type="Proteomes" id="UP001231445"/>
    </source>
</evidence>
<organism evidence="2 3">
    <name type="scientific">Altererythrobacter rubellus</name>
    <dbReference type="NCBI Taxonomy" id="2173831"/>
    <lineage>
        <taxon>Bacteria</taxon>
        <taxon>Pseudomonadati</taxon>
        <taxon>Pseudomonadota</taxon>
        <taxon>Alphaproteobacteria</taxon>
        <taxon>Sphingomonadales</taxon>
        <taxon>Erythrobacteraceae</taxon>
        <taxon>Altererythrobacter</taxon>
    </lineage>
</organism>
<keyword evidence="1" id="KW-1133">Transmembrane helix</keyword>
<feature type="transmembrane region" description="Helical" evidence="1">
    <location>
        <begin position="115"/>
        <end position="133"/>
    </location>
</feature>
<name>A0A9Y2F247_9SPHN</name>
<dbReference type="RefSeq" id="WP_285975754.1">
    <property type="nucleotide sequence ID" value="NZ_CP127221.1"/>
</dbReference>
<accession>A0A9Y2F247</accession>
<feature type="transmembrane region" description="Helical" evidence="1">
    <location>
        <begin position="12"/>
        <end position="33"/>
    </location>
</feature>
<reference evidence="2 3" key="1">
    <citation type="submission" date="2023-06" db="EMBL/GenBank/DDBJ databases">
        <title>Altererythrobacter rubellus NBRC 112769 genome.</title>
        <authorList>
            <person name="Zhang K."/>
        </authorList>
    </citation>
    <scope>NUCLEOTIDE SEQUENCE [LARGE SCALE GENOMIC DNA]</scope>
    <source>
        <strain evidence="2 3">NBRC 112769</strain>
    </source>
</reference>
<feature type="transmembrane region" description="Helical" evidence="1">
    <location>
        <begin position="45"/>
        <end position="66"/>
    </location>
</feature>
<gene>
    <name evidence="2" type="ORF">QQX03_10940</name>
</gene>
<protein>
    <submittedName>
        <fullName evidence="2">Uncharacterized protein</fullName>
    </submittedName>
</protein>
<keyword evidence="3" id="KW-1185">Reference proteome</keyword>
<feature type="transmembrane region" description="Helical" evidence="1">
    <location>
        <begin position="169"/>
        <end position="187"/>
    </location>
</feature>